<dbReference type="PANTHER" id="PTHR33204">
    <property type="entry name" value="TRANSCRIPTIONAL REGULATOR, MARR FAMILY"/>
    <property type="match status" value="1"/>
</dbReference>
<organism evidence="5 6">
    <name type="scientific">Luteimonas rhizosphaericola</name>
    <dbReference type="NCBI Taxonomy" id="3042024"/>
    <lineage>
        <taxon>Bacteria</taxon>
        <taxon>Pseudomonadati</taxon>
        <taxon>Pseudomonadota</taxon>
        <taxon>Gammaproteobacteria</taxon>
        <taxon>Lysobacterales</taxon>
        <taxon>Lysobacteraceae</taxon>
        <taxon>Luteimonas</taxon>
    </lineage>
</organism>
<dbReference type="InterPro" id="IPR002577">
    <property type="entry name" value="HTH_HxlR"/>
</dbReference>
<evidence type="ECO:0000259" key="4">
    <source>
        <dbReference type="PROSITE" id="PS51118"/>
    </source>
</evidence>
<sequence length="130" mass="14294">MAATHTHVPFTTIPDVGLRAAAEVLAGIGDRWTVFVIHALWPGPLRHRALQRAVGDVSQRMLTFTLRRMQRDGLVTRTVRPAVPPQVEYALTGLGRSLVVPLHALYAWTVEHRPELAAARARHAAERAAG</sequence>
<keyword evidence="2" id="KW-0238">DNA-binding</keyword>
<dbReference type="Gene3D" id="1.10.10.10">
    <property type="entry name" value="Winged helix-like DNA-binding domain superfamily/Winged helix DNA-binding domain"/>
    <property type="match status" value="1"/>
</dbReference>
<dbReference type="InterPro" id="IPR036390">
    <property type="entry name" value="WH_DNA-bd_sf"/>
</dbReference>
<dbReference type="EMBL" id="JARXRN010000025">
    <property type="protein sequence ID" value="MDH5831214.1"/>
    <property type="molecule type" value="Genomic_DNA"/>
</dbReference>
<accession>A0ABT6JKL7</accession>
<reference evidence="5 6" key="1">
    <citation type="submission" date="2023-04" db="EMBL/GenBank/DDBJ databases">
        <title>Luteimonas sp. M1R5S18.</title>
        <authorList>
            <person name="Sun J.-Q."/>
        </authorList>
    </citation>
    <scope>NUCLEOTIDE SEQUENCE [LARGE SCALE GENOMIC DNA]</scope>
    <source>
        <strain evidence="5 6">M1R5S18</strain>
    </source>
</reference>
<gene>
    <name evidence="5" type="ORF">QFW80_11880</name>
</gene>
<dbReference type="RefSeq" id="WP_280602170.1">
    <property type="nucleotide sequence ID" value="NZ_JARXRN010000025.1"/>
</dbReference>
<dbReference type="PROSITE" id="PS51118">
    <property type="entry name" value="HTH_HXLR"/>
    <property type="match status" value="1"/>
</dbReference>
<evidence type="ECO:0000256" key="3">
    <source>
        <dbReference type="ARBA" id="ARBA00023163"/>
    </source>
</evidence>
<dbReference type="InterPro" id="IPR036388">
    <property type="entry name" value="WH-like_DNA-bd_sf"/>
</dbReference>
<keyword evidence="6" id="KW-1185">Reference proteome</keyword>
<feature type="domain" description="HTH hxlR-type" evidence="4">
    <location>
        <begin position="13"/>
        <end position="117"/>
    </location>
</feature>
<evidence type="ECO:0000313" key="6">
    <source>
        <dbReference type="Proteomes" id="UP001156831"/>
    </source>
</evidence>
<evidence type="ECO:0000256" key="2">
    <source>
        <dbReference type="ARBA" id="ARBA00023125"/>
    </source>
</evidence>
<evidence type="ECO:0000256" key="1">
    <source>
        <dbReference type="ARBA" id="ARBA00023015"/>
    </source>
</evidence>
<dbReference type="Pfam" id="PF01638">
    <property type="entry name" value="HxlR"/>
    <property type="match status" value="1"/>
</dbReference>
<keyword evidence="1" id="KW-0805">Transcription regulation</keyword>
<protein>
    <submittedName>
        <fullName evidence="5">Helix-turn-helix domain-containing protein</fullName>
    </submittedName>
</protein>
<name>A0ABT6JKL7_9GAMM</name>
<evidence type="ECO:0000313" key="5">
    <source>
        <dbReference type="EMBL" id="MDH5831214.1"/>
    </source>
</evidence>
<keyword evidence="3" id="KW-0804">Transcription</keyword>
<dbReference type="PANTHER" id="PTHR33204:SF39">
    <property type="entry name" value="TRANSCRIPTIONAL REGULATORY PROTEIN"/>
    <property type="match status" value="1"/>
</dbReference>
<dbReference type="SUPFAM" id="SSF46785">
    <property type="entry name" value="Winged helix' DNA-binding domain"/>
    <property type="match status" value="1"/>
</dbReference>
<dbReference type="Proteomes" id="UP001156831">
    <property type="component" value="Unassembled WGS sequence"/>
</dbReference>
<proteinExistence type="predicted"/>
<comment type="caution">
    <text evidence="5">The sequence shown here is derived from an EMBL/GenBank/DDBJ whole genome shotgun (WGS) entry which is preliminary data.</text>
</comment>